<evidence type="ECO:0000256" key="7">
    <source>
        <dbReference type="ARBA" id="ARBA00047899"/>
    </source>
</evidence>
<name>A0A9P7K9B9_9AGAR</name>
<sequence length="381" mass="42896">MSFPEEPLNLTSQEGFGYYPGQPGQVLNGGQYQIPENRSATPKEYEAVKILTVNASEMVRASDYRELKIHEAVNKFNETSGPYTDVKVDLKFALSALLTYFDEKSHHGSHLCLALSLQSHDLNTFIRSAPSKSLPLHSVKTVIAHAAEGLSGLHGAGIVHGDAAIKPSNWVFDDSFEPEDIDSFLSSDPPVVEREVEVERIVYPVVRSQPFVWRVWNDDKDIVELQYHVNVKGFGHAQWHKDGLLETQMGLEKHLQPPEVILGAGYKEKADIWAFGCATFELLTGRPLIMPYTSQEIEPEQYYLAQMASITGETFAPQTLQRSPVADKFFDESGKPVHPISESILTLLTPTRLRQPQSHRSRFVPRERLKQYRTTLPRPDS</sequence>
<evidence type="ECO:0000256" key="4">
    <source>
        <dbReference type="ARBA" id="ARBA00022741"/>
    </source>
</evidence>
<keyword evidence="3" id="KW-0808">Transferase</keyword>
<evidence type="ECO:0000256" key="8">
    <source>
        <dbReference type="ARBA" id="ARBA00048679"/>
    </source>
</evidence>
<dbReference type="Proteomes" id="UP000775547">
    <property type="component" value="Unassembled WGS sequence"/>
</dbReference>
<dbReference type="PANTHER" id="PTHR47634">
    <property type="entry name" value="PROTEIN KINASE DOMAIN-CONTAINING PROTEIN-RELATED"/>
    <property type="match status" value="1"/>
</dbReference>
<comment type="catalytic activity">
    <reaction evidence="7">
        <text>L-threonyl-[protein] + ATP = O-phospho-L-threonyl-[protein] + ADP + H(+)</text>
        <dbReference type="Rhea" id="RHEA:46608"/>
        <dbReference type="Rhea" id="RHEA-COMP:11060"/>
        <dbReference type="Rhea" id="RHEA-COMP:11605"/>
        <dbReference type="ChEBI" id="CHEBI:15378"/>
        <dbReference type="ChEBI" id="CHEBI:30013"/>
        <dbReference type="ChEBI" id="CHEBI:30616"/>
        <dbReference type="ChEBI" id="CHEBI:61977"/>
        <dbReference type="ChEBI" id="CHEBI:456216"/>
        <dbReference type="EC" id="2.7.11.1"/>
    </reaction>
</comment>
<comment type="caution">
    <text evidence="10">The sequence shown here is derived from an EMBL/GenBank/DDBJ whole genome shotgun (WGS) entry which is preliminary data.</text>
</comment>
<evidence type="ECO:0000313" key="11">
    <source>
        <dbReference type="Proteomes" id="UP000775547"/>
    </source>
</evidence>
<dbReference type="Gene3D" id="3.30.200.20">
    <property type="entry name" value="Phosphorylase Kinase, domain 1"/>
    <property type="match status" value="1"/>
</dbReference>
<accession>A0A9P7K9B9</accession>
<dbReference type="Gene3D" id="1.10.510.10">
    <property type="entry name" value="Transferase(Phosphotransferase) domain 1"/>
    <property type="match status" value="1"/>
</dbReference>
<dbReference type="OrthoDB" id="5979581at2759"/>
<dbReference type="AlphaFoldDB" id="A0A9P7K9B9"/>
<dbReference type="PROSITE" id="PS50011">
    <property type="entry name" value="PROTEIN_KINASE_DOM"/>
    <property type="match status" value="1"/>
</dbReference>
<dbReference type="Pfam" id="PF00069">
    <property type="entry name" value="Pkinase"/>
    <property type="match status" value="1"/>
</dbReference>
<dbReference type="InterPro" id="IPR000719">
    <property type="entry name" value="Prot_kinase_dom"/>
</dbReference>
<evidence type="ECO:0000259" key="9">
    <source>
        <dbReference type="PROSITE" id="PS50011"/>
    </source>
</evidence>
<dbReference type="InterPro" id="IPR051334">
    <property type="entry name" value="SRPK"/>
</dbReference>
<dbReference type="GO" id="GO:0050684">
    <property type="term" value="P:regulation of mRNA processing"/>
    <property type="evidence" value="ECO:0007669"/>
    <property type="project" value="TreeGrafter"/>
</dbReference>
<reference evidence="10" key="2">
    <citation type="submission" date="2021-10" db="EMBL/GenBank/DDBJ databases">
        <title>Phylogenomics reveals ancestral predisposition of the termite-cultivated fungus Termitomyces towards a domesticated lifestyle.</title>
        <authorList>
            <person name="Auxier B."/>
            <person name="Grum-Grzhimaylo A."/>
            <person name="Cardenas M.E."/>
            <person name="Lodge J.D."/>
            <person name="Laessoe T."/>
            <person name="Pedersen O."/>
            <person name="Smith M.E."/>
            <person name="Kuyper T.W."/>
            <person name="Franco-Molano E.A."/>
            <person name="Baroni T.J."/>
            <person name="Aanen D.K."/>
        </authorList>
    </citation>
    <scope>NUCLEOTIDE SEQUENCE</scope>
    <source>
        <strain evidence="10">AP01</strain>
        <tissue evidence="10">Mycelium</tissue>
    </source>
</reference>
<dbReference type="EC" id="2.7.11.1" evidence="1"/>
<evidence type="ECO:0000256" key="1">
    <source>
        <dbReference type="ARBA" id="ARBA00012513"/>
    </source>
</evidence>
<dbReference type="EMBL" id="JABCKV010000425">
    <property type="protein sequence ID" value="KAG5640979.1"/>
    <property type="molecule type" value="Genomic_DNA"/>
</dbReference>
<dbReference type="SMART" id="SM00220">
    <property type="entry name" value="S_TKc"/>
    <property type="match status" value="1"/>
</dbReference>
<keyword evidence="4" id="KW-0547">Nucleotide-binding</keyword>
<dbReference type="GO" id="GO:0004674">
    <property type="term" value="F:protein serine/threonine kinase activity"/>
    <property type="evidence" value="ECO:0007669"/>
    <property type="project" value="UniProtKB-KW"/>
</dbReference>
<proteinExistence type="predicted"/>
<dbReference type="SUPFAM" id="SSF56112">
    <property type="entry name" value="Protein kinase-like (PK-like)"/>
    <property type="match status" value="1"/>
</dbReference>
<gene>
    <name evidence="10" type="ORF">DXG03_006460</name>
</gene>
<dbReference type="GO" id="GO:0005524">
    <property type="term" value="F:ATP binding"/>
    <property type="evidence" value="ECO:0007669"/>
    <property type="project" value="UniProtKB-KW"/>
</dbReference>
<reference evidence="10" key="1">
    <citation type="submission" date="2020-07" db="EMBL/GenBank/DDBJ databases">
        <authorList>
            <person name="Nieuwenhuis M."/>
            <person name="Van De Peppel L.J.J."/>
        </authorList>
    </citation>
    <scope>NUCLEOTIDE SEQUENCE</scope>
    <source>
        <strain evidence="10">AP01</strain>
        <tissue evidence="10">Mycelium</tissue>
    </source>
</reference>
<evidence type="ECO:0000256" key="6">
    <source>
        <dbReference type="ARBA" id="ARBA00022840"/>
    </source>
</evidence>
<feature type="domain" description="Protein kinase" evidence="9">
    <location>
        <begin position="12"/>
        <end position="381"/>
    </location>
</feature>
<evidence type="ECO:0000256" key="3">
    <source>
        <dbReference type="ARBA" id="ARBA00022679"/>
    </source>
</evidence>
<evidence type="ECO:0000313" key="10">
    <source>
        <dbReference type="EMBL" id="KAG5640979.1"/>
    </source>
</evidence>
<dbReference type="GO" id="GO:0000245">
    <property type="term" value="P:spliceosomal complex assembly"/>
    <property type="evidence" value="ECO:0007669"/>
    <property type="project" value="TreeGrafter"/>
</dbReference>
<dbReference type="PANTHER" id="PTHR47634:SF9">
    <property type="entry name" value="PROTEIN KINASE DOMAIN-CONTAINING PROTEIN-RELATED"/>
    <property type="match status" value="1"/>
</dbReference>
<evidence type="ECO:0000256" key="2">
    <source>
        <dbReference type="ARBA" id="ARBA00022527"/>
    </source>
</evidence>
<keyword evidence="2" id="KW-0723">Serine/threonine-protein kinase</keyword>
<comment type="catalytic activity">
    <reaction evidence="8">
        <text>L-seryl-[protein] + ATP = O-phospho-L-seryl-[protein] + ADP + H(+)</text>
        <dbReference type="Rhea" id="RHEA:17989"/>
        <dbReference type="Rhea" id="RHEA-COMP:9863"/>
        <dbReference type="Rhea" id="RHEA-COMP:11604"/>
        <dbReference type="ChEBI" id="CHEBI:15378"/>
        <dbReference type="ChEBI" id="CHEBI:29999"/>
        <dbReference type="ChEBI" id="CHEBI:30616"/>
        <dbReference type="ChEBI" id="CHEBI:83421"/>
        <dbReference type="ChEBI" id="CHEBI:456216"/>
        <dbReference type="EC" id="2.7.11.1"/>
    </reaction>
</comment>
<dbReference type="InterPro" id="IPR011009">
    <property type="entry name" value="Kinase-like_dom_sf"/>
</dbReference>
<organism evidence="10 11">
    <name type="scientific">Asterophora parasitica</name>
    <dbReference type="NCBI Taxonomy" id="117018"/>
    <lineage>
        <taxon>Eukaryota</taxon>
        <taxon>Fungi</taxon>
        <taxon>Dikarya</taxon>
        <taxon>Basidiomycota</taxon>
        <taxon>Agaricomycotina</taxon>
        <taxon>Agaricomycetes</taxon>
        <taxon>Agaricomycetidae</taxon>
        <taxon>Agaricales</taxon>
        <taxon>Tricholomatineae</taxon>
        <taxon>Lyophyllaceae</taxon>
        <taxon>Asterophora</taxon>
    </lineage>
</organism>
<keyword evidence="11" id="KW-1185">Reference proteome</keyword>
<evidence type="ECO:0000256" key="5">
    <source>
        <dbReference type="ARBA" id="ARBA00022777"/>
    </source>
</evidence>
<keyword evidence="5" id="KW-0418">Kinase</keyword>
<keyword evidence="6" id="KW-0067">ATP-binding</keyword>
<protein>
    <recommendedName>
        <fullName evidence="1">non-specific serine/threonine protein kinase</fullName>
        <ecNumber evidence="1">2.7.11.1</ecNumber>
    </recommendedName>
</protein>